<accession>A0ABS1H7D5</accession>
<dbReference type="RefSeq" id="WP_200749060.1">
    <property type="nucleotide sequence ID" value="NZ_JAEOAH010000013.1"/>
</dbReference>
<gene>
    <name evidence="1" type="ORF">JFL43_10725</name>
</gene>
<protein>
    <submittedName>
        <fullName evidence="1">Uncharacterized protein</fullName>
    </submittedName>
</protein>
<dbReference type="EMBL" id="JAEOAH010000013">
    <property type="protein sequence ID" value="MBK3495316.1"/>
    <property type="molecule type" value="Genomic_DNA"/>
</dbReference>
<keyword evidence="2" id="KW-1185">Reference proteome</keyword>
<evidence type="ECO:0000313" key="1">
    <source>
        <dbReference type="EMBL" id="MBK3495316.1"/>
    </source>
</evidence>
<evidence type="ECO:0000313" key="2">
    <source>
        <dbReference type="Proteomes" id="UP000618943"/>
    </source>
</evidence>
<dbReference type="Proteomes" id="UP000618943">
    <property type="component" value="Unassembled WGS sequence"/>
</dbReference>
<name>A0ABS1H7D5_9BACL</name>
<comment type="caution">
    <text evidence="1">The sequence shown here is derived from an EMBL/GenBank/DDBJ whole genome shotgun (WGS) entry which is preliminary data.</text>
</comment>
<reference evidence="1 2" key="1">
    <citation type="submission" date="2020-12" db="EMBL/GenBank/DDBJ databases">
        <title>YIM B01967 draft genome.</title>
        <authorList>
            <person name="Yan X."/>
        </authorList>
    </citation>
    <scope>NUCLEOTIDE SEQUENCE [LARGE SCALE GENOMIC DNA]</scope>
    <source>
        <strain evidence="1 2">YIM B01967</strain>
    </source>
</reference>
<proteinExistence type="predicted"/>
<sequence>MDLKNLKNALSQSNVDEAAAILVNLFIQNPNTFKKSLLLSNSLPEPIAISFSNEKFDTLRRALLIGFAQLTGKGVDIDDILKYASDYIELTQVIKVINQNINSNLEMLEKNSFFEYSFLNSCKCFAFILRINIDYRKRW</sequence>
<organism evidence="1 2">
    <name type="scientific">Viridibacillus soli</name>
    <dbReference type="NCBI Taxonomy" id="2798301"/>
    <lineage>
        <taxon>Bacteria</taxon>
        <taxon>Bacillati</taxon>
        <taxon>Bacillota</taxon>
        <taxon>Bacilli</taxon>
        <taxon>Bacillales</taxon>
        <taxon>Caryophanaceae</taxon>
        <taxon>Viridibacillus</taxon>
    </lineage>
</organism>